<dbReference type="Pfam" id="PF00534">
    <property type="entry name" value="Glycos_transf_1"/>
    <property type="match status" value="1"/>
</dbReference>
<reference evidence="4 5" key="1">
    <citation type="submission" date="2018-04" db="EMBL/GenBank/DDBJ databases">
        <title>Genome sequencing of Flavobacterium sp. HYN0048.</title>
        <authorList>
            <person name="Yi H."/>
            <person name="Baek C."/>
        </authorList>
    </citation>
    <scope>NUCLEOTIDE SEQUENCE [LARGE SCALE GENOMIC DNA]</scope>
    <source>
        <strain evidence="4 5">HYN0048</strain>
    </source>
</reference>
<evidence type="ECO:0000259" key="2">
    <source>
        <dbReference type="Pfam" id="PF00534"/>
    </source>
</evidence>
<dbReference type="OrthoDB" id="9792269at2"/>
<proteinExistence type="predicted"/>
<sequence>MKIAILGTRGIPNYYGGFEQFAEFFSVYLAEKGHEVYVYNSHNHPFQEPVFHNVNIIHKNDPEHKLGTFGQFIYDYNCIMDSRKRGFDIILQLGYTSNSIWFFLLPKKPVIITNMDGIEWKRSKYSRPVQQFLKFAERLAALSSDFLVADSLGIKDFLKKRYGKESTYIAYGAHPFYNPDESLLEQYQVRAGHYNMIMARFEPENNLDMVLDGVVLSGDKTPILVVGKHETRYGKYLKDKFRGHPHLRFMGGIYHLEHLNNLRFFSNIYFHGHSVGGTNPSLLEAMASGAFIAAHDNSFNRGVLGDNAAYFSDPAQVKNILQSIKKNDNLHLVQQNFESIVNDFNWEKINGKYLQLFHECLSGTKKRD</sequence>
<dbReference type="AlphaFoldDB" id="A0A2S0RI56"/>
<evidence type="ECO:0000313" key="4">
    <source>
        <dbReference type="EMBL" id="AWA31374.1"/>
    </source>
</evidence>
<feature type="domain" description="DUF1972" evidence="3">
    <location>
        <begin position="112"/>
        <end position="173"/>
    </location>
</feature>
<keyword evidence="5" id="KW-1185">Reference proteome</keyword>
<dbReference type="EMBL" id="CP028811">
    <property type="protein sequence ID" value="AWA31374.1"/>
    <property type="molecule type" value="Genomic_DNA"/>
</dbReference>
<dbReference type="InterPro" id="IPR015393">
    <property type="entry name" value="DUF1972"/>
</dbReference>
<dbReference type="RefSeq" id="WP_108373340.1">
    <property type="nucleotide sequence ID" value="NZ_CP028811.1"/>
</dbReference>
<evidence type="ECO:0000313" key="5">
    <source>
        <dbReference type="Proteomes" id="UP000244193"/>
    </source>
</evidence>
<accession>A0A2S0RI56</accession>
<dbReference type="InterPro" id="IPR001296">
    <property type="entry name" value="Glyco_trans_1"/>
</dbReference>
<evidence type="ECO:0000259" key="3">
    <source>
        <dbReference type="Pfam" id="PF09314"/>
    </source>
</evidence>
<dbReference type="PANTHER" id="PTHR46401:SF2">
    <property type="entry name" value="GLYCOSYLTRANSFERASE WBBK-RELATED"/>
    <property type="match status" value="1"/>
</dbReference>
<organism evidence="4 5">
    <name type="scientific">Flavobacterium magnum</name>
    <dbReference type="NCBI Taxonomy" id="2162713"/>
    <lineage>
        <taxon>Bacteria</taxon>
        <taxon>Pseudomonadati</taxon>
        <taxon>Bacteroidota</taxon>
        <taxon>Flavobacteriia</taxon>
        <taxon>Flavobacteriales</taxon>
        <taxon>Flavobacteriaceae</taxon>
        <taxon>Flavobacterium</taxon>
    </lineage>
</organism>
<dbReference type="SUPFAM" id="SSF53756">
    <property type="entry name" value="UDP-Glycosyltransferase/glycogen phosphorylase"/>
    <property type="match status" value="1"/>
</dbReference>
<name>A0A2S0RI56_9FLAO</name>
<dbReference type="PANTHER" id="PTHR46401">
    <property type="entry name" value="GLYCOSYLTRANSFERASE WBBK-RELATED"/>
    <property type="match status" value="1"/>
</dbReference>
<protein>
    <submittedName>
        <fullName evidence="4">Glycosyltransferase family 1 protein</fullName>
    </submittedName>
</protein>
<dbReference type="Proteomes" id="UP000244193">
    <property type="component" value="Chromosome"/>
</dbReference>
<gene>
    <name evidence="4" type="ORF">HYN48_03630</name>
</gene>
<dbReference type="GO" id="GO:0016757">
    <property type="term" value="F:glycosyltransferase activity"/>
    <property type="evidence" value="ECO:0007669"/>
    <property type="project" value="InterPro"/>
</dbReference>
<dbReference type="KEGG" id="fmg:HYN48_03630"/>
<evidence type="ECO:0000256" key="1">
    <source>
        <dbReference type="ARBA" id="ARBA00022679"/>
    </source>
</evidence>
<feature type="domain" description="Glycosyl transferase family 1" evidence="2">
    <location>
        <begin position="197"/>
        <end position="326"/>
    </location>
</feature>
<keyword evidence="1 4" id="KW-0808">Transferase</keyword>
<dbReference type="Gene3D" id="3.40.50.2000">
    <property type="entry name" value="Glycogen Phosphorylase B"/>
    <property type="match status" value="2"/>
</dbReference>
<dbReference type="Pfam" id="PF09314">
    <property type="entry name" value="DUF1972"/>
    <property type="match status" value="1"/>
</dbReference>